<feature type="transmembrane region" description="Helical" evidence="1">
    <location>
        <begin position="147"/>
        <end position="165"/>
    </location>
</feature>
<evidence type="ECO:0000256" key="1">
    <source>
        <dbReference type="SAM" id="Phobius"/>
    </source>
</evidence>
<reference evidence="2 3" key="1">
    <citation type="submission" date="2022-06" db="EMBL/GenBank/DDBJ databases">
        <title>Paraconexibacter antarcticus.</title>
        <authorList>
            <person name="Kim C.S."/>
        </authorList>
    </citation>
    <scope>NUCLEOTIDE SEQUENCE [LARGE SCALE GENOMIC DNA]</scope>
    <source>
        <strain evidence="2 3">02-257</strain>
    </source>
</reference>
<keyword evidence="3" id="KW-1185">Reference proteome</keyword>
<gene>
    <name evidence="2" type="ORF">NBH00_07900</name>
</gene>
<evidence type="ECO:0000313" key="3">
    <source>
        <dbReference type="Proteomes" id="UP001056035"/>
    </source>
</evidence>
<feature type="transmembrane region" description="Helical" evidence="1">
    <location>
        <begin position="44"/>
        <end position="73"/>
    </location>
</feature>
<keyword evidence="1" id="KW-0472">Membrane</keyword>
<proteinExistence type="predicted"/>
<keyword evidence="1" id="KW-1133">Transmembrane helix</keyword>
<feature type="transmembrane region" description="Helical" evidence="1">
    <location>
        <begin position="119"/>
        <end position="140"/>
    </location>
</feature>
<keyword evidence="1" id="KW-0812">Transmembrane</keyword>
<evidence type="ECO:0000313" key="2">
    <source>
        <dbReference type="EMBL" id="UTI66117.1"/>
    </source>
</evidence>
<organism evidence="2 3">
    <name type="scientific">Paraconexibacter antarcticus</name>
    <dbReference type="NCBI Taxonomy" id="2949664"/>
    <lineage>
        <taxon>Bacteria</taxon>
        <taxon>Bacillati</taxon>
        <taxon>Actinomycetota</taxon>
        <taxon>Thermoleophilia</taxon>
        <taxon>Solirubrobacterales</taxon>
        <taxon>Paraconexibacteraceae</taxon>
        <taxon>Paraconexibacter</taxon>
    </lineage>
</organism>
<protein>
    <submittedName>
        <fullName evidence="2">Uncharacterized protein</fullName>
    </submittedName>
</protein>
<accession>A0ABY5DZS2</accession>
<feature type="transmembrane region" description="Helical" evidence="1">
    <location>
        <begin position="80"/>
        <end position="99"/>
    </location>
</feature>
<name>A0ABY5DZS2_9ACTN</name>
<dbReference type="Proteomes" id="UP001056035">
    <property type="component" value="Chromosome"/>
</dbReference>
<feature type="transmembrane region" description="Helical" evidence="1">
    <location>
        <begin position="7"/>
        <end position="24"/>
    </location>
</feature>
<dbReference type="EMBL" id="CP098502">
    <property type="protein sequence ID" value="UTI66117.1"/>
    <property type="molecule type" value="Genomic_DNA"/>
</dbReference>
<sequence length="209" mass="21796">MAGRGVAYAYVPALAVVAAVRGFTGLDLAHRWASSPRLVAEGRVWTLLSSALVLDRVQALQLVAVAILTAILIHRHGPGAWWTALLLGHVGSTLVAYAGTGVLWEVGGAFRHAEVNADFGISCVWMTIVGLLVCDGALTLSRSRRSWTVAFAATVLALAVTVDAASTISEVEHALAAIAGFGTVVWKRRPVTRMRLAPAAGPAAQPATA</sequence>
<dbReference type="RefSeq" id="WP_254572795.1">
    <property type="nucleotide sequence ID" value="NZ_CP098502.1"/>
</dbReference>